<gene>
    <name evidence="12" type="primary">inx</name>
    <name evidence="13" type="ORF">AGLY_008597</name>
</gene>
<dbReference type="InterPro" id="IPR000990">
    <property type="entry name" value="Innexin"/>
</dbReference>
<keyword evidence="7" id="KW-0965">Cell junction</keyword>
<dbReference type="PANTHER" id="PTHR11893:SF39">
    <property type="entry name" value="INNEXIN INX1"/>
    <property type="match status" value="1"/>
</dbReference>
<dbReference type="GO" id="GO:0005243">
    <property type="term" value="F:gap junction channel activity"/>
    <property type="evidence" value="ECO:0007669"/>
    <property type="project" value="TreeGrafter"/>
</dbReference>
<evidence type="ECO:0000256" key="3">
    <source>
        <dbReference type="ARBA" id="ARBA00022448"/>
    </source>
</evidence>
<dbReference type="GO" id="GO:0005886">
    <property type="term" value="C:plasma membrane"/>
    <property type="evidence" value="ECO:0007669"/>
    <property type="project" value="UniProtKB-SubCell"/>
</dbReference>
<evidence type="ECO:0000256" key="5">
    <source>
        <dbReference type="ARBA" id="ARBA00022692"/>
    </source>
</evidence>
<evidence type="ECO:0000256" key="12">
    <source>
        <dbReference type="RuleBase" id="RU010713"/>
    </source>
</evidence>
<evidence type="ECO:0000256" key="2">
    <source>
        <dbReference type="ARBA" id="ARBA00004651"/>
    </source>
</evidence>
<comment type="caution">
    <text evidence="13">The sequence shown here is derived from an EMBL/GenBank/DDBJ whole genome shotgun (WGS) entry which is preliminary data.</text>
</comment>
<accession>A0A6G0TLB4</accession>
<dbReference type="EMBL" id="VYZN01000028">
    <property type="protein sequence ID" value="KAE9534507.1"/>
    <property type="molecule type" value="Genomic_DNA"/>
</dbReference>
<comment type="function">
    <text evidence="12">Structural component of the gap junctions.</text>
</comment>
<protein>
    <recommendedName>
        <fullName evidence="12">Innexin</fullName>
    </recommendedName>
</protein>
<evidence type="ECO:0000256" key="10">
    <source>
        <dbReference type="ARBA" id="ARBA00023136"/>
    </source>
</evidence>
<keyword evidence="5 12" id="KW-0812">Transmembrane</keyword>
<feature type="transmembrane region" description="Helical" evidence="12">
    <location>
        <begin position="106"/>
        <end position="128"/>
    </location>
</feature>
<evidence type="ECO:0000256" key="11">
    <source>
        <dbReference type="ARBA" id="ARBA00023303"/>
    </source>
</evidence>
<sequence length="355" mass="41385">MLKLLGGLREFVKRQPVTIDGTVFRVHVTFTTVVLLACSIMVTATQYVGNPIQCIVDGLPTRPVNTYCWITSTFTMPDAFLREQGVGAAHPGVGPENGEPPKYYTYYQWVCFALFFQAMLCYFPKWVWDMQEGSLMSTLVMGLQIGLGAEKEREKQKKILVNYMLTHIRKHTWYAAKYWMCEFMCLANIVLQIYWMNRFFGGEFYTYGLRVIGMSTEHQEKRVDPMVFIFPRVTKCTFHKFGPSGTVQKHDSLCVLPLNIVNEKTYIFIWFWYLLLLGALILMICHRVMIMYNATARKNLLRYRHYRLITDDVAKAVTNKISLGDWWVLYMLGKNLDPIIYREVVREIAKKADKI</sequence>
<keyword evidence="11 12" id="KW-0407">Ion channel</keyword>
<organism evidence="13 14">
    <name type="scientific">Aphis glycines</name>
    <name type="common">Soybean aphid</name>
    <dbReference type="NCBI Taxonomy" id="307491"/>
    <lineage>
        <taxon>Eukaryota</taxon>
        <taxon>Metazoa</taxon>
        <taxon>Ecdysozoa</taxon>
        <taxon>Arthropoda</taxon>
        <taxon>Hexapoda</taxon>
        <taxon>Insecta</taxon>
        <taxon>Pterygota</taxon>
        <taxon>Neoptera</taxon>
        <taxon>Paraneoptera</taxon>
        <taxon>Hemiptera</taxon>
        <taxon>Sternorrhyncha</taxon>
        <taxon>Aphidomorpha</taxon>
        <taxon>Aphidoidea</taxon>
        <taxon>Aphididae</taxon>
        <taxon>Aphidini</taxon>
        <taxon>Aphis</taxon>
        <taxon>Aphis</taxon>
    </lineage>
</organism>
<evidence type="ECO:0000256" key="7">
    <source>
        <dbReference type="ARBA" id="ARBA00022949"/>
    </source>
</evidence>
<evidence type="ECO:0000256" key="1">
    <source>
        <dbReference type="ARBA" id="ARBA00004610"/>
    </source>
</evidence>
<evidence type="ECO:0000256" key="4">
    <source>
        <dbReference type="ARBA" id="ARBA00022475"/>
    </source>
</evidence>
<keyword evidence="4" id="KW-1003">Cell membrane</keyword>
<comment type="subcellular location">
    <subcellularLocation>
        <location evidence="1">Cell junction</location>
        <location evidence="1">Gap junction</location>
    </subcellularLocation>
    <subcellularLocation>
        <location evidence="2 12">Cell membrane</location>
        <topology evidence="2 12">Multi-pass membrane protein</topology>
    </subcellularLocation>
</comment>
<feature type="transmembrane region" description="Helical" evidence="12">
    <location>
        <begin position="21"/>
        <end position="42"/>
    </location>
</feature>
<evidence type="ECO:0000256" key="8">
    <source>
        <dbReference type="ARBA" id="ARBA00022989"/>
    </source>
</evidence>
<keyword evidence="9 12" id="KW-0406">Ion transport</keyword>
<dbReference type="PRINTS" id="PR01262">
    <property type="entry name" value="INNEXIN"/>
</dbReference>
<dbReference type="GO" id="GO:0034220">
    <property type="term" value="P:monoatomic ion transmembrane transport"/>
    <property type="evidence" value="ECO:0007669"/>
    <property type="project" value="UniProtKB-KW"/>
</dbReference>
<keyword evidence="3 12" id="KW-0813">Transport</keyword>
<feature type="transmembrane region" description="Helical" evidence="12">
    <location>
        <begin position="178"/>
        <end position="195"/>
    </location>
</feature>
<dbReference type="Proteomes" id="UP000475862">
    <property type="component" value="Unassembled WGS sequence"/>
</dbReference>
<evidence type="ECO:0000256" key="9">
    <source>
        <dbReference type="ARBA" id="ARBA00023065"/>
    </source>
</evidence>
<dbReference type="OrthoDB" id="5867527at2759"/>
<keyword evidence="14" id="KW-1185">Reference proteome</keyword>
<proteinExistence type="inferred from homology"/>
<dbReference type="PANTHER" id="PTHR11893">
    <property type="entry name" value="INNEXIN"/>
    <property type="match status" value="1"/>
</dbReference>
<dbReference type="GO" id="GO:0005921">
    <property type="term" value="C:gap junction"/>
    <property type="evidence" value="ECO:0007669"/>
    <property type="project" value="UniProtKB-SubCell"/>
</dbReference>
<feature type="transmembrane region" description="Helical" evidence="12">
    <location>
        <begin position="267"/>
        <end position="290"/>
    </location>
</feature>
<reference evidence="13 14" key="1">
    <citation type="submission" date="2019-08" db="EMBL/GenBank/DDBJ databases">
        <title>The genome of the soybean aphid Biotype 1, its phylome, world population structure and adaptation to the North American continent.</title>
        <authorList>
            <person name="Giordano R."/>
            <person name="Donthu R.K."/>
            <person name="Hernandez A.G."/>
            <person name="Wright C.L."/>
            <person name="Zimin A.V."/>
        </authorList>
    </citation>
    <scope>NUCLEOTIDE SEQUENCE [LARGE SCALE GENOMIC DNA]</scope>
    <source>
        <tissue evidence="13">Whole aphids</tissue>
    </source>
</reference>
<evidence type="ECO:0000256" key="6">
    <source>
        <dbReference type="ARBA" id="ARBA00022868"/>
    </source>
</evidence>
<name>A0A6G0TLB4_APHGL</name>
<keyword evidence="8 12" id="KW-1133">Transmembrane helix</keyword>
<evidence type="ECO:0000313" key="14">
    <source>
        <dbReference type="Proteomes" id="UP000475862"/>
    </source>
</evidence>
<dbReference type="PROSITE" id="PS51013">
    <property type="entry name" value="PANNEXIN"/>
    <property type="match status" value="1"/>
</dbReference>
<keyword evidence="6" id="KW-0303">Gap junction</keyword>
<dbReference type="AlphaFoldDB" id="A0A6G0TLB4"/>
<comment type="similarity">
    <text evidence="12">Belongs to the pannexin family.</text>
</comment>
<keyword evidence="10 12" id="KW-0472">Membrane</keyword>
<evidence type="ECO:0000313" key="13">
    <source>
        <dbReference type="EMBL" id="KAE9534507.1"/>
    </source>
</evidence>
<dbReference type="Pfam" id="PF00876">
    <property type="entry name" value="Innexin"/>
    <property type="match status" value="1"/>
</dbReference>